<evidence type="ECO:0000313" key="2">
    <source>
        <dbReference type="Proteomes" id="UP000692954"/>
    </source>
</evidence>
<organism evidence="1 2">
    <name type="scientific">Paramecium sonneborni</name>
    <dbReference type="NCBI Taxonomy" id="65129"/>
    <lineage>
        <taxon>Eukaryota</taxon>
        <taxon>Sar</taxon>
        <taxon>Alveolata</taxon>
        <taxon>Ciliophora</taxon>
        <taxon>Intramacronucleata</taxon>
        <taxon>Oligohymenophorea</taxon>
        <taxon>Peniculida</taxon>
        <taxon>Parameciidae</taxon>
        <taxon>Paramecium</taxon>
    </lineage>
</organism>
<reference evidence="1" key="1">
    <citation type="submission" date="2021-01" db="EMBL/GenBank/DDBJ databases">
        <authorList>
            <consortium name="Genoscope - CEA"/>
            <person name="William W."/>
        </authorList>
    </citation>
    <scope>NUCLEOTIDE SEQUENCE</scope>
</reference>
<dbReference type="Proteomes" id="UP000692954">
    <property type="component" value="Unassembled WGS sequence"/>
</dbReference>
<keyword evidence="2" id="KW-1185">Reference proteome</keyword>
<dbReference type="AlphaFoldDB" id="A0A8S1R6V1"/>
<gene>
    <name evidence="1" type="ORF">PSON_ATCC_30995.1.T1380092</name>
</gene>
<proteinExistence type="predicted"/>
<evidence type="ECO:0000313" key="1">
    <source>
        <dbReference type="EMBL" id="CAD8122420.1"/>
    </source>
</evidence>
<name>A0A8S1R6V1_9CILI</name>
<accession>A0A8S1R6V1</accession>
<sequence>MFRNLRQQYQKDIDFHFLEQFNKSSINLRCQNQNLPLVIKNSCVRLKQHLNLNQLNYLNVIIKYYKRSRSSQTSLEGFLNKRDQQILLSLPFHSIKMHQIQVIMKLWRRYIFLVLFLLRYQKQRQEHQKLILQNRYLQLGTPKIHIDTTKKRRRNANSQFKLSTFAEYIDAQDKQESKTKRTDDEKVMKSPVYLSFKYNDVRTCRLLRFRNNSIRTSNPDSPFKINQKLDKKNKLPPLSQIDRRMQRVYSNFGK</sequence>
<dbReference type="EMBL" id="CAJJDN010000138">
    <property type="protein sequence ID" value="CAD8122420.1"/>
    <property type="molecule type" value="Genomic_DNA"/>
</dbReference>
<protein>
    <submittedName>
        <fullName evidence="1">Uncharacterized protein</fullName>
    </submittedName>
</protein>
<comment type="caution">
    <text evidence="1">The sequence shown here is derived from an EMBL/GenBank/DDBJ whole genome shotgun (WGS) entry which is preliminary data.</text>
</comment>